<organism evidence="1 2">
    <name type="scientific">Legionella maceachernii</name>
    <dbReference type="NCBI Taxonomy" id="466"/>
    <lineage>
        <taxon>Bacteria</taxon>
        <taxon>Pseudomonadati</taxon>
        <taxon>Pseudomonadota</taxon>
        <taxon>Gammaproteobacteria</taxon>
        <taxon>Legionellales</taxon>
        <taxon>Legionellaceae</taxon>
        <taxon>Legionella</taxon>
    </lineage>
</organism>
<gene>
    <name evidence="1" type="ORF">Lmac_3158</name>
</gene>
<comment type="caution">
    <text evidence="1">The sequence shown here is derived from an EMBL/GenBank/DDBJ whole genome shotgun (WGS) entry which is preliminary data.</text>
</comment>
<keyword evidence="2" id="KW-1185">Reference proteome</keyword>
<name>A0A0W0VWH7_9GAMM</name>
<protein>
    <submittedName>
        <fullName evidence="1">Uncharacterized protein</fullName>
    </submittedName>
</protein>
<dbReference type="RefSeq" id="WP_058453802.1">
    <property type="nucleotide sequence ID" value="NZ_CAAAIB010000017.1"/>
</dbReference>
<dbReference type="Proteomes" id="UP000054908">
    <property type="component" value="Unassembled WGS sequence"/>
</dbReference>
<proteinExistence type="predicted"/>
<accession>A0A0W0VWH7</accession>
<sequence length="185" mass="20617">MTRKCELGLLLSFFAMFTLNTYSAILANSLANESVPEKRFLFIVLSKDGLIERANKQHAFTLILKNVNPKVIYYADWPTRFSGQFDLNLFLRQWSQGEFKKKPANALLEIVHLTAINQLGHSASYAVALSDPVYNGAANQLLFTMSLLPGNKMNLPEMANSDYIALFIDGECSVCSGKGNFHSAQ</sequence>
<evidence type="ECO:0000313" key="1">
    <source>
        <dbReference type="EMBL" id="KTD24285.1"/>
    </source>
</evidence>
<dbReference type="STRING" id="466.Lmac_3158"/>
<dbReference type="OrthoDB" id="424374at2"/>
<dbReference type="EMBL" id="LNYL01000051">
    <property type="protein sequence ID" value="KTD24285.1"/>
    <property type="molecule type" value="Genomic_DNA"/>
</dbReference>
<evidence type="ECO:0000313" key="2">
    <source>
        <dbReference type="Proteomes" id="UP000054908"/>
    </source>
</evidence>
<reference evidence="1 2" key="1">
    <citation type="submission" date="2015-11" db="EMBL/GenBank/DDBJ databases">
        <title>Genomic analysis of 38 Legionella species identifies large and diverse effector repertoires.</title>
        <authorList>
            <person name="Burstein D."/>
            <person name="Amaro F."/>
            <person name="Zusman T."/>
            <person name="Lifshitz Z."/>
            <person name="Cohen O."/>
            <person name="Gilbert J.A."/>
            <person name="Pupko T."/>
            <person name="Shuman H.A."/>
            <person name="Segal G."/>
        </authorList>
    </citation>
    <scope>NUCLEOTIDE SEQUENCE [LARGE SCALE GENOMIC DNA]</scope>
    <source>
        <strain evidence="1 2">PX-1-G2-E2</strain>
    </source>
</reference>
<dbReference type="PATRIC" id="fig|466.6.peg.3382"/>
<dbReference type="AlphaFoldDB" id="A0A0W0VWH7"/>